<comment type="caution">
    <text evidence="2">The sequence shown here is derived from an EMBL/GenBank/DDBJ whole genome shotgun (WGS) entry which is preliminary data.</text>
</comment>
<feature type="transmembrane region" description="Helical" evidence="1">
    <location>
        <begin position="52"/>
        <end position="71"/>
    </location>
</feature>
<protein>
    <submittedName>
        <fullName evidence="2">DUF2306 domain-containing protein</fullName>
    </submittedName>
</protein>
<keyword evidence="1" id="KW-0812">Transmembrane</keyword>
<keyword evidence="3" id="KW-1185">Reference proteome</keyword>
<feature type="transmembrane region" description="Helical" evidence="1">
    <location>
        <begin position="120"/>
        <end position="140"/>
    </location>
</feature>
<dbReference type="EMBL" id="JBCGDP010000005">
    <property type="protein sequence ID" value="MEM0576224.1"/>
    <property type="molecule type" value="Genomic_DNA"/>
</dbReference>
<evidence type="ECO:0000313" key="2">
    <source>
        <dbReference type="EMBL" id="MEM0576224.1"/>
    </source>
</evidence>
<feature type="transmembrane region" description="Helical" evidence="1">
    <location>
        <begin position="152"/>
        <end position="177"/>
    </location>
</feature>
<dbReference type="InterPro" id="IPR018750">
    <property type="entry name" value="DUF2306_membrane"/>
</dbReference>
<proteinExistence type="predicted"/>
<keyword evidence="1" id="KW-1133">Transmembrane helix</keyword>
<evidence type="ECO:0000313" key="3">
    <source>
        <dbReference type="Proteomes" id="UP001468798"/>
    </source>
</evidence>
<organism evidence="2 3">
    <name type="scientific">Flavobacterium polysaccharolyticum</name>
    <dbReference type="NCBI Taxonomy" id="3133148"/>
    <lineage>
        <taxon>Bacteria</taxon>
        <taxon>Pseudomonadati</taxon>
        <taxon>Bacteroidota</taxon>
        <taxon>Flavobacteriia</taxon>
        <taxon>Flavobacteriales</taxon>
        <taxon>Flavobacteriaceae</taxon>
        <taxon>Flavobacterium</taxon>
    </lineage>
</organism>
<name>A0ABU9NLN0_9FLAO</name>
<feature type="transmembrane region" description="Helical" evidence="1">
    <location>
        <begin position="12"/>
        <end position="32"/>
    </location>
</feature>
<accession>A0ABU9NLN0</accession>
<dbReference type="Proteomes" id="UP001468798">
    <property type="component" value="Unassembled WGS sequence"/>
</dbReference>
<evidence type="ECO:0000256" key="1">
    <source>
        <dbReference type="SAM" id="Phobius"/>
    </source>
</evidence>
<feature type="transmembrane region" description="Helical" evidence="1">
    <location>
        <begin position="92"/>
        <end position="114"/>
    </location>
</feature>
<feature type="transmembrane region" description="Helical" evidence="1">
    <location>
        <begin position="183"/>
        <end position="204"/>
    </location>
</feature>
<gene>
    <name evidence="2" type="ORF">WFZ86_06920</name>
</gene>
<sequence>MMQKTILKSIGLAGLLYFFILMLQITLKYFPVNSNAGFLQIKQTEILEIKPYFFIFYIHVCASIFTLIAGFTQFNTSLLKSHPRIHRWFGKLYVYVVLLLASPSGLFIGCFANGGLYSKISFVTLAILWFWFTLKGLLAIKRKNKKDHRTNMLRSFALAFSAVTLRLWKVIIVYLFHPSPMDVYQIIAWLGWIPNLLIIEYYIFKHRNE</sequence>
<dbReference type="RefSeq" id="WP_342691260.1">
    <property type="nucleotide sequence ID" value="NZ_JBCGDP010000005.1"/>
</dbReference>
<dbReference type="Pfam" id="PF10067">
    <property type="entry name" value="DUF2306"/>
    <property type="match status" value="1"/>
</dbReference>
<keyword evidence="1" id="KW-0472">Membrane</keyword>
<reference evidence="2 3" key="1">
    <citation type="submission" date="2024-03" db="EMBL/GenBank/DDBJ databases">
        <title>Two novel species of the genus Flavobacterium exhibiting potentially degradation of complex polysaccharides.</title>
        <authorList>
            <person name="Lian X."/>
        </authorList>
    </citation>
    <scope>NUCLEOTIDE SEQUENCE [LARGE SCALE GENOMIC DNA]</scope>
    <source>
        <strain evidence="2 3">N6</strain>
    </source>
</reference>